<feature type="disulfide bond" evidence="6">
    <location>
        <begin position="262"/>
        <end position="271"/>
    </location>
</feature>
<dbReference type="FunFam" id="2.10.25.10:FF:000010">
    <property type="entry name" value="Pro-epidermal growth factor"/>
    <property type="match status" value="1"/>
</dbReference>
<sequence length="273" mass="29559">MDPCTGGNGCAHICQSENGMARCACHPGYQLSEDKKACADINECAERLAPCSHRCVNTVGSFTCACHPGFELGADGKQCYRVELEIVNSCEKNNGGCSHHCEHAVGGPRCSCNHGYRLDSDEKTCIDVDECLDVSIICDQLCINSVGTYECSCEEGYQIGSDGKTCISLDDELEEEEELDIVRFPGLLFKSPPQLLPYVATSLPLSHEDEDNEEERQDIPGELTDLHSVVCLDHTFGQDCSLSCEDCMNGGRCQEGKSGCSCPDGWGGILCNE</sequence>
<accession>A0A212CJ73</accession>
<dbReference type="InterPro" id="IPR000152">
    <property type="entry name" value="EGF-type_Asp/Asn_hydroxyl_site"/>
</dbReference>
<dbReference type="Proteomes" id="UP000242450">
    <property type="component" value="Chromosome 19"/>
</dbReference>
<dbReference type="Gene3D" id="2.170.300.10">
    <property type="entry name" value="Tie2 ligand-binding domain superfamily"/>
    <property type="match status" value="1"/>
</dbReference>
<evidence type="ECO:0000256" key="2">
    <source>
        <dbReference type="ARBA" id="ARBA00022729"/>
    </source>
</evidence>
<dbReference type="FunFam" id="2.10.25.10:FF:000037">
    <property type="entry name" value="Signal peptide, CUB domain and EGF-like domain-containing 2"/>
    <property type="match status" value="1"/>
</dbReference>
<evidence type="ECO:0000256" key="1">
    <source>
        <dbReference type="ARBA" id="ARBA00022536"/>
    </source>
</evidence>
<dbReference type="InterPro" id="IPR001881">
    <property type="entry name" value="EGF-like_Ca-bd_dom"/>
</dbReference>
<dbReference type="PROSITE" id="PS01187">
    <property type="entry name" value="EGF_CA"/>
    <property type="match status" value="2"/>
</dbReference>
<keyword evidence="1 6" id="KW-0245">EGF-like domain</keyword>
<name>A0A212CJ73_CEREH</name>
<feature type="non-terminal residue" evidence="8">
    <location>
        <position position="273"/>
    </location>
</feature>
<dbReference type="InterPro" id="IPR018097">
    <property type="entry name" value="EGF_Ca-bd_CS"/>
</dbReference>
<evidence type="ECO:0000259" key="7">
    <source>
        <dbReference type="PROSITE" id="PS50026"/>
    </source>
</evidence>
<dbReference type="AlphaFoldDB" id="A0A212CJ73"/>
<dbReference type="SUPFAM" id="SSF57196">
    <property type="entry name" value="EGF/Laminin"/>
    <property type="match status" value="2"/>
</dbReference>
<dbReference type="SMART" id="SM00181">
    <property type="entry name" value="EGF"/>
    <property type="match status" value="5"/>
</dbReference>
<dbReference type="SUPFAM" id="SSF57184">
    <property type="entry name" value="Growth factor receptor domain"/>
    <property type="match status" value="1"/>
</dbReference>
<keyword evidence="4 6" id="KW-1015">Disulfide bond</keyword>
<dbReference type="PROSITE" id="PS01186">
    <property type="entry name" value="EGF_2"/>
    <property type="match status" value="3"/>
</dbReference>
<dbReference type="PANTHER" id="PTHR24034">
    <property type="entry name" value="EGF-LIKE DOMAIN-CONTAINING PROTEIN"/>
    <property type="match status" value="1"/>
</dbReference>
<feature type="domain" description="EGF-like" evidence="7">
    <location>
        <begin position="236"/>
        <end position="272"/>
    </location>
</feature>
<dbReference type="FunFam" id="2.10.25.10:FF:000240">
    <property type="entry name" value="Vitamin K-dependent protein S"/>
    <property type="match status" value="1"/>
</dbReference>
<reference evidence="8 9" key="1">
    <citation type="journal article" date="2018" name="Mol. Genet. Genomics">
        <title>The red deer Cervus elaphus genome CerEla1.0: sequencing, annotating, genes, and chromosomes.</title>
        <authorList>
            <person name="Bana N.A."/>
            <person name="Nyiri A."/>
            <person name="Nagy J."/>
            <person name="Frank K."/>
            <person name="Nagy T."/>
            <person name="Steger V."/>
            <person name="Schiller M."/>
            <person name="Lakatos P."/>
            <person name="Sugar L."/>
            <person name="Horn P."/>
            <person name="Barta E."/>
            <person name="Orosz L."/>
        </authorList>
    </citation>
    <scope>NUCLEOTIDE SEQUENCE [LARGE SCALE GENOMIC DNA]</scope>
    <source>
        <strain evidence="8">Hungarian</strain>
    </source>
</reference>
<dbReference type="PROSITE" id="PS50026">
    <property type="entry name" value="EGF_3"/>
    <property type="match status" value="2"/>
</dbReference>
<dbReference type="Pfam" id="PF07645">
    <property type="entry name" value="EGF_CA"/>
    <property type="match status" value="2"/>
</dbReference>
<organism evidence="8 9">
    <name type="scientific">Cervus elaphus hippelaphus</name>
    <name type="common">European red deer</name>
    <dbReference type="NCBI Taxonomy" id="46360"/>
    <lineage>
        <taxon>Eukaryota</taxon>
        <taxon>Metazoa</taxon>
        <taxon>Chordata</taxon>
        <taxon>Craniata</taxon>
        <taxon>Vertebrata</taxon>
        <taxon>Euteleostomi</taxon>
        <taxon>Mammalia</taxon>
        <taxon>Eutheria</taxon>
        <taxon>Laurasiatheria</taxon>
        <taxon>Artiodactyla</taxon>
        <taxon>Ruminantia</taxon>
        <taxon>Pecora</taxon>
        <taxon>Cervidae</taxon>
        <taxon>Cervinae</taxon>
        <taxon>Cervus</taxon>
    </lineage>
</organism>
<dbReference type="InterPro" id="IPR009030">
    <property type="entry name" value="Growth_fac_rcpt_cys_sf"/>
</dbReference>
<dbReference type="SMART" id="SM00179">
    <property type="entry name" value="EGF_CA"/>
    <property type="match status" value="4"/>
</dbReference>
<dbReference type="EMBL" id="MKHE01000019">
    <property type="protein sequence ID" value="OWK05965.1"/>
    <property type="molecule type" value="Genomic_DNA"/>
</dbReference>
<keyword evidence="2" id="KW-0732">Signal</keyword>
<protein>
    <recommendedName>
        <fullName evidence="7">EGF-like domain-containing protein</fullName>
    </recommendedName>
</protein>
<evidence type="ECO:0000256" key="5">
    <source>
        <dbReference type="ARBA" id="ARBA00023180"/>
    </source>
</evidence>
<evidence type="ECO:0000313" key="8">
    <source>
        <dbReference type="EMBL" id="OWK05965.1"/>
    </source>
</evidence>
<proteinExistence type="predicted"/>
<dbReference type="InterPro" id="IPR000742">
    <property type="entry name" value="EGF"/>
</dbReference>
<keyword evidence="9" id="KW-1185">Reference proteome</keyword>
<dbReference type="PANTHER" id="PTHR24034:SF200">
    <property type="entry name" value="EGF-LIKE AND EMI DOMAIN-CONTAINING PROTEIN 1"/>
    <property type="match status" value="1"/>
</dbReference>
<dbReference type="Pfam" id="PF14670">
    <property type="entry name" value="FXa_inhibition"/>
    <property type="match status" value="1"/>
</dbReference>
<gene>
    <name evidence="8" type="ORF">Celaphus_00012475</name>
</gene>
<evidence type="ECO:0000256" key="6">
    <source>
        <dbReference type="PROSITE-ProRule" id="PRU00076"/>
    </source>
</evidence>
<dbReference type="PROSITE" id="PS00010">
    <property type="entry name" value="ASX_HYDROXYL"/>
    <property type="match status" value="1"/>
</dbReference>
<keyword evidence="3" id="KW-0677">Repeat</keyword>
<comment type="caution">
    <text evidence="8">The sequence shown here is derived from an EMBL/GenBank/DDBJ whole genome shotgun (WGS) entry which is preliminary data.</text>
</comment>
<keyword evidence="5" id="KW-0325">Glycoprotein</keyword>
<dbReference type="InterPro" id="IPR049883">
    <property type="entry name" value="NOTCH1_EGF-like"/>
</dbReference>
<evidence type="ECO:0000256" key="3">
    <source>
        <dbReference type="ARBA" id="ARBA00022737"/>
    </source>
</evidence>
<feature type="domain" description="EGF-like" evidence="7">
    <location>
        <begin position="40"/>
        <end position="80"/>
    </location>
</feature>
<dbReference type="InterPro" id="IPR050751">
    <property type="entry name" value="ECM_structural_protein"/>
</dbReference>
<dbReference type="OrthoDB" id="409374at2759"/>
<evidence type="ECO:0000256" key="4">
    <source>
        <dbReference type="ARBA" id="ARBA00023157"/>
    </source>
</evidence>
<dbReference type="Gene3D" id="2.10.25.10">
    <property type="entry name" value="Laminin"/>
    <property type="match status" value="4"/>
</dbReference>
<dbReference type="PROSITE" id="PS00022">
    <property type="entry name" value="EGF_1"/>
    <property type="match status" value="1"/>
</dbReference>
<comment type="caution">
    <text evidence="6">Lacks conserved residue(s) required for the propagation of feature annotation.</text>
</comment>
<evidence type="ECO:0000313" key="9">
    <source>
        <dbReference type="Proteomes" id="UP000242450"/>
    </source>
</evidence>
<dbReference type="GO" id="GO:0005509">
    <property type="term" value="F:calcium ion binding"/>
    <property type="evidence" value="ECO:0007669"/>
    <property type="project" value="InterPro"/>
</dbReference>